<gene>
    <name evidence="1" type="ORF">EYZ11_003592</name>
</gene>
<evidence type="ECO:0000313" key="1">
    <source>
        <dbReference type="EMBL" id="THC96931.1"/>
    </source>
</evidence>
<organism evidence="1 2">
    <name type="scientific">Aspergillus tanneri</name>
    <dbReference type="NCBI Taxonomy" id="1220188"/>
    <lineage>
        <taxon>Eukaryota</taxon>
        <taxon>Fungi</taxon>
        <taxon>Dikarya</taxon>
        <taxon>Ascomycota</taxon>
        <taxon>Pezizomycotina</taxon>
        <taxon>Eurotiomycetes</taxon>
        <taxon>Eurotiomycetidae</taxon>
        <taxon>Eurotiales</taxon>
        <taxon>Aspergillaceae</taxon>
        <taxon>Aspergillus</taxon>
        <taxon>Aspergillus subgen. Circumdati</taxon>
    </lineage>
</organism>
<reference evidence="1 2" key="1">
    <citation type="submission" date="2019-03" db="EMBL/GenBank/DDBJ databases">
        <title>The genome sequence of a newly discovered highly antifungal drug resistant Aspergillus species, Aspergillus tanneri NIH 1004.</title>
        <authorList>
            <person name="Mounaud S."/>
            <person name="Singh I."/>
            <person name="Joardar V."/>
            <person name="Pakala S."/>
            <person name="Pakala S."/>
            <person name="Venepally P."/>
            <person name="Hoover J."/>
            <person name="Nierman W."/>
            <person name="Chung J."/>
            <person name="Losada L."/>
        </authorList>
    </citation>
    <scope>NUCLEOTIDE SEQUENCE [LARGE SCALE GENOMIC DNA]</scope>
    <source>
        <strain evidence="1 2">NIH1004</strain>
    </source>
</reference>
<keyword evidence="2" id="KW-1185">Reference proteome</keyword>
<evidence type="ECO:0000313" key="2">
    <source>
        <dbReference type="Proteomes" id="UP000308092"/>
    </source>
</evidence>
<comment type="caution">
    <text evidence="1">The sequence shown here is derived from an EMBL/GenBank/DDBJ whole genome shotgun (WGS) entry which is preliminary data.</text>
</comment>
<name>A0A4S3JTD0_9EURO</name>
<proteinExistence type="predicted"/>
<dbReference type="EMBL" id="SOSA01000093">
    <property type="protein sequence ID" value="THC96931.1"/>
    <property type="molecule type" value="Genomic_DNA"/>
</dbReference>
<accession>A0A4S3JTD0</accession>
<sequence length="59" mass="6041">MVATAEKALLPPPMASSSSAQHVVSTVIGSADFGMSAIFVPSFHLAHSSITFLKVAPIS</sequence>
<protein>
    <submittedName>
        <fullName evidence="1">Uncharacterized protein</fullName>
    </submittedName>
</protein>
<dbReference type="AlphaFoldDB" id="A0A4S3JTD0"/>
<dbReference type="VEuPathDB" id="FungiDB:EYZ11_003592"/>
<dbReference type="Proteomes" id="UP000308092">
    <property type="component" value="Unassembled WGS sequence"/>
</dbReference>